<feature type="domain" description="Transcobalamin-like C-terminal" evidence="3">
    <location>
        <begin position="70"/>
        <end position="135"/>
    </location>
</feature>
<evidence type="ECO:0000259" key="3">
    <source>
        <dbReference type="Pfam" id="PF14478"/>
    </source>
</evidence>
<dbReference type="PROSITE" id="PS51257">
    <property type="entry name" value="PROKAR_LIPOPROTEIN"/>
    <property type="match status" value="1"/>
</dbReference>
<dbReference type="InterPro" id="IPR027954">
    <property type="entry name" value="Transcobalamin-like_C"/>
</dbReference>
<evidence type="ECO:0000313" key="5">
    <source>
        <dbReference type="Proteomes" id="UP000665043"/>
    </source>
</evidence>
<evidence type="ECO:0000313" key="4">
    <source>
        <dbReference type="EMBL" id="QTM99695.1"/>
    </source>
</evidence>
<feature type="compositionally biased region" description="Low complexity" evidence="1">
    <location>
        <begin position="30"/>
        <end position="45"/>
    </location>
</feature>
<gene>
    <name evidence="4" type="ORF">ERJ70_10505</name>
</gene>
<protein>
    <submittedName>
        <fullName evidence="4">DUF4430 domain-containing protein</fullName>
    </submittedName>
</protein>
<keyword evidence="5" id="KW-1185">Reference proteome</keyword>
<name>A0ABX7VVS3_9BACI</name>
<organism evidence="4 5">
    <name type="scientific">Sediminibacillus dalangtanensis</name>
    <dbReference type="NCBI Taxonomy" id="2729421"/>
    <lineage>
        <taxon>Bacteria</taxon>
        <taxon>Bacillati</taxon>
        <taxon>Bacillota</taxon>
        <taxon>Bacilli</taxon>
        <taxon>Bacillales</taxon>
        <taxon>Bacillaceae</taxon>
        <taxon>Sediminibacillus</taxon>
    </lineage>
</organism>
<dbReference type="Gene3D" id="2.170.130.30">
    <property type="match status" value="1"/>
</dbReference>
<feature type="region of interest" description="Disordered" evidence="1">
    <location>
        <begin position="23"/>
        <end position="45"/>
    </location>
</feature>
<dbReference type="RefSeq" id="WP_209364865.1">
    <property type="nucleotide sequence ID" value="NZ_CP046956.1"/>
</dbReference>
<reference evidence="4 5" key="1">
    <citation type="submission" date="2019-12" db="EMBL/GenBank/DDBJ databases">
        <title>The whole genome sequencing of a strain isolated from a Mars analog, Dalangtan Playa.</title>
        <authorList>
            <person name="Huang T."/>
        </authorList>
    </citation>
    <scope>NUCLEOTIDE SEQUENCE [LARGE SCALE GENOMIC DNA]</scope>
    <source>
        <strain evidence="4 5">DP4-553-S</strain>
    </source>
</reference>
<proteinExistence type="predicted"/>
<accession>A0ABX7VVS3</accession>
<dbReference type="EMBL" id="CP046956">
    <property type="protein sequence ID" value="QTM99695.1"/>
    <property type="molecule type" value="Genomic_DNA"/>
</dbReference>
<evidence type="ECO:0000256" key="2">
    <source>
        <dbReference type="SAM" id="SignalP"/>
    </source>
</evidence>
<dbReference type="Pfam" id="PF14478">
    <property type="entry name" value="DUF4430"/>
    <property type="match status" value="1"/>
</dbReference>
<evidence type="ECO:0000256" key="1">
    <source>
        <dbReference type="SAM" id="MobiDB-lite"/>
    </source>
</evidence>
<sequence length="138" mass="15252">MKKFLFALLSLLFAAGIVTGCAEQDSSNNETAETTEQSGESESQEAVMVTISEDEGENVITEKEVEIEEGAILLDVMKENFEVEEADGFITSIEGVSQNEEEGKYWMYTVNGEMAEVGANEYELSPEDEVTFDLHAME</sequence>
<feature type="chain" id="PRO_5047427636" evidence="2">
    <location>
        <begin position="23"/>
        <end position="138"/>
    </location>
</feature>
<feature type="signal peptide" evidence="2">
    <location>
        <begin position="1"/>
        <end position="22"/>
    </location>
</feature>
<keyword evidence="2" id="KW-0732">Signal</keyword>
<dbReference type="Proteomes" id="UP000665043">
    <property type="component" value="Chromosome"/>
</dbReference>